<proteinExistence type="predicted"/>
<dbReference type="EMBL" id="MH606185">
    <property type="protein sequence ID" value="AXH71291.1"/>
    <property type="molecule type" value="Genomic_DNA"/>
</dbReference>
<keyword evidence="2" id="KW-1185">Reference proteome</keyword>
<protein>
    <submittedName>
        <fullName evidence="1">Uncharacterized protein</fullName>
    </submittedName>
</protein>
<accession>A0A345MKA9</accession>
<name>A0A345MKA9_BPBSP</name>
<organismHost>
    <name type="scientific">Bacillus subtilis</name>
    <dbReference type="NCBI Taxonomy" id="1423"/>
</organismHost>
<organism evidence="1 2">
    <name type="scientific">Bacillus phage BSP38</name>
    <dbReference type="NCBI Taxonomy" id="2283013"/>
    <lineage>
        <taxon>Viruses</taxon>
        <taxon>Duplodnaviria</taxon>
        <taxon>Heunggongvirae</taxon>
        <taxon>Uroviricota</taxon>
        <taxon>Caudoviricetes</taxon>
        <taxon>Herelleviridae</taxon>
        <taxon>Bastillevirinae</taxon>
        <taxon>Jeonjuvirus</taxon>
        <taxon>Jeonjuvirus BSP38</taxon>
    </lineage>
</organism>
<gene>
    <name evidence="1" type="ORF">BSP38_249</name>
</gene>
<reference evidence="1 2" key="1">
    <citation type="submission" date="2018-07" db="EMBL/GenBank/DDBJ databases">
        <title>Complete nucleotide sequence of Bacillus phage BSP38.</title>
        <authorList>
            <person name="Ghosh K."/>
            <person name="Kim K.-P."/>
        </authorList>
    </citation>
    <scope>NUCLEOTIDE SEQUENCE [LARGE SCALE GENOMIC DNA]</scope>
</reference>
<evidence type="ECO:0000313" key="2">
    <source>
        <dbReference type="Proteomes" id="UP000260425"/>
    </source>
</evidence>
<dbReference type="Proteomes" id="UP000260425">
    <property type="component" value="Segment"/>
</dbReference>
<evidence type="ECO:0000313" key="1">
    <source>
        <dbReference type="EMBL" id="AXH71291.1"/>
    </source>
</evidence>
<sequence>MLGSESGIEVIMQMELALLRHIIKAEREHSPNTHIEVRMGKPLYSYYNAVKNQSENKSLDGIEPLTAEATFIIWEVIDADTGEHIAHSYF</sequence>